<evidence type="ECO:0000313" key="1">
    <source>
        <dbReference type="EMBL" id="ADW76197.1"/>
    </source>
</evidence>
<evidence type="ECO:0000313" key="2">
    <source>
        <dbReference type="EMBL" id="MFD3225786.1"/>
    </source>
</evidence>
<protein>
    <submittedName>
        <fullName evidence="2">L-rhamnose mutarotase</fullName>
    </submittedName>
</protein>
<dbReference type="Pfam" id="PF05336">
    <property type="entry name" value="rhaM"/>
    <property type="match status" value="1"/>
</dbReference>
<dbReference type="SUPFAM" id="SSF54909">
    <property type="entry name" value="Dimeric alpha+beta barrel"/>
    <property type="match status" value="1"/>
</dbReference>
<dbReference type="EMBL" id="JBHUCJ010000060">
    <property type="protein sequence ID" value="MFD3225786.1"/>
    <property type="molecule type" value="Genomic_DNA"/>
</dbReference>
<keyword evidence="1" id="KW-0614">Plasmid</keyword>
<name>A0A0H3FFW0_RAHSY</name>
<dbReference type="EMBL" id="CP002506">
    <property type="protein sequence ID" value="ADW76197.1"/>
    <property type="molecule type" value="Genomic_DNA"/>
</dbReference>
<dbReference type="RefSeq" id="WP_013577878.1">
    <property type="nucleotide sequence ID" value="NC_015062.1"/>
</dbReference>
<dbReference type="eggNOG" id="COG3254">
    <property type="taxonomic scope" value="Bacteria"/>
</dbReference>
<dbReference type="AlphaFoldDB" id="A0A0H3FFW0"/>
<accession>A0A0H3FFW0</accession>
<dbReference type="GO" id="GO:0016857">
    <property type="term" value="F:racemase and epimerase activity, acting on carbohydrates and derivatives"/>
    <property type="evidence" value="ECO:0007669"/>
    <property type="project" value="InterPro"/>
</dbReference>
<sequence>MKRRYCQALDLADDPVLIEEYQRYHREIWPEITAHLRRYGIADMEIYRLGNRLMMVMETTEDFDSGLFERRSLEDPKVCEWEALMWKYQRPTPWTPAGEKWVEMEKIFSLADQK</sequence>
<reference evidence="1 3" key="2">
    <citation type="journal article" date="2012" name="J. Bacteriol.">
        <title>Complete Genome Sequence of Rahnella sp. Strain Y9602, a Gammaproteobacterium Isolate from Metal- and Radionuclide-Contaminated Soil.</title>
        <authorList>
            <person name="Martinez R.J."/>
            <person name="Bruce D."/>
            <person name="Detter C."/>
            <person name="Goodwin L.A."/>
            <person name="Han J."/>
            <person name="Han C.S."/>
            <person name="Held B."/>
            <person name="Land M.L."/>
            <person name="Mikhailova N."/>
            <person name="Nolan M."/>
            <person name="Pennacchio L."/>
            <person name="Pitluck S."/>
            <person name="Tapia R."/>
            <person name="Woyke T."/>
            <person name="Sobecky P.A."/>
        </authorList>
    </citation>
    <scope>NUCLEOTIDE SEQUENCE [LARGE SCALE GENOMIC DNA]</scope>
    <source>
        <strain evidence="1 3">Y9602</strain>
        <plasmid evidence="1 3">pRAHAQ01</plasmid>
    </source>
</reference>
<dbReference type="OrthoDB" id="7272712at2"/>
<dbReference type="InterPro" id="IPR008000">
    <property type="entry name" value="Rham/fucose_mutarotase"/>
</dbReference>
<reference evidence="3" key="1">
    <citation type="submission" date="2011-01" db="EMBL/GenBank/DDBJ databases">
        <title>Complete sequence of plasmid1 of Rahnella sp. Y9602.</title>
        <authorList>
            <consortium name="US DOE Joint Genome Institute"/>
            <person name="Lucas S."/>
            <person name="Copeland A."/>
            <person name="Lapidus A."/>
            <person name="Cheng J.-F."/>
            <person name="Goodwin L."/>
            <person name="Pitluck S."/>
            <person name="Lu M."/>
            <person name="Detter J.C."/>
            <person name="Han C."/>
            <person name="Tapia R."/>
            <person name="Land M."/>
            <person name="Hauser L."/>
            <person name="Kyrpides N."/>
            <person name="Ivanova N."/>
            <person name="Ovchinnikova G."/>
            <person name="Pagani I."/>
            <person name="Sobecky P.A."/>
            <person name="Martinez R.J."/>
            <person name="Woyke T."/>
        </authorList>
    </citation>
    <scope>NUCLEOTIDE SEQUENCE [LARGE SCALE GENOMIC DNA]</scope>
    <source>
        <strain evidence="3">Y9602</strain>
        <plasmid evidence="3">pRAHAQ01</plasmid>
    </source>
</reference>
<dbReference type="GeneID" id="95420621"/>
<dbReference type="PANTHER" id="PTHR43239:SF1">
    <property type="entry name" value="UPF0734 PROTEIN DDB_G0273871_DDB_G0273177"/>
    <property type="match status" value="1"/>
</dbReference>
<evidence type="ECO:0000313" key="4">
    <source>
        <dbReference type="Proteomes" id="UP001598201"/>
    </source>
</evidence>
<reference evidence="2 4" key="3">
    <citation type="submission" date="2024-09" db="EMBL/GenBank/DDBJ databases">
        <title>Genomes of Rahnella.</title>
        <authorList>
            <person name="Mnguni F.C."/>
            <person name="Shin G.Y."/>
            <person name="Coutinho T."/>
        </authorList>
    </citation>
    <scope>NUCLEOTIDE SEQUENCE [LARGE SCALE GENOMIC DNA]</scope>
    <source>
        <strain evidence="2 4">20WA0057</strain>
    </source>
</reference>
<dbReference type="Gene3D" id="3.30.70.100">
    <property type="match status" value="1"/>
</dbReference>
<dbReference type="InterPro" id="IPR011008">
    <property type="entry name" value="Dimeric_a/b-barrel"/>
</dbReference>
<evidence type="ECO:0000313" key="3">
    <source>
        <dbReference type="Proteomes" id="UP000007257"/>
    </source>
</evidence>
<geneLocation type="plasmid" evidence="1 3">
    <name>pRAHAQ01</name>
</geneLocation>
<dbReference type="KEGG" id="rah:Rahaq_4616"/>
<keyword evidence="4" id="KW-1185">Reference proteome</keyword>
<dbReference type="HOGENOM" id="CLU_100689_4_0_6"/>
<dbReference type="Proteomes" id="UP001598201">
    <property type="component" value="Unassembled WGS sequence"/>
</dbReference>
<dbReference type="PANTHER" id="PTHR43239">
    <property type="entry name" value="UPF0734 PROTEIN DDB_G0273871/DDB_G0273177"/>
    <property type="match status" value="1"/>
</dbReference>
<dbReference type="Proteomes" id="UP000007257">
    <property type="component" value="Plasmid pRAHAQ01"/>
</dbReference>
<dbReference type="InterPro" id="IPR052996">
    <property type="entry name" value="Carb_Metab_Mutarotase"/>
</dbReference>
<organism evidence="1 3">
    <name type="scientific">Rahnella sp. (strain Y9602)</name>
    <dbReference type="NCBI Taxonomy" id="2703885"/>
    <lineage>
        <taxon>Bacteria</taxon>
        <taxon>Pseudomonadati</taxon>
        <taxon>Pseudomonadota</taxon>
        <taxon>Gammaproteobacteria</taxon>
        <taxon>Enterobacterales</taxon>
        <taxon>Yersiniaceae</taxon>
        <taxon>Rahnella</taxon>
    </lineage>
</organism>
<proteinExistence type="predicted"/>
<gene>
    <name evidence="1" type="ordered locus">Rahaq_4616</name>
    <name evidence="2" type="ORF">ACFPK4_19760</name>
</gene>